<sequence length="104" mass="11458">MSPLAEAMEVDRTTVGRWESGHAVPQPWMRPKLAGALGITVDQLAELLDRADAEVARRIAVPLQLPQARRPASPRDMVAAIATDSAPSWRRDVIFVRHGPMLQL</sequence>
<protein>
    <recommendedName>
        <fullName evidence="1">HTH cro/C1-type domain-containing protein</fullName>
    </recommendedName>
</protein>
<dbReference type="GO" id="GO:0003677">
    <property type="term" value="F:DNA binding"/>
    <property type="evidence" value="ECO:0007669"/>
    <property type="project" value="InterPro"/>
</dbReference>
<proteinExistence type="predicted"/>
<dbReference type="EMBL" id="QKYN01000067">
    <property type="protein sequence ID" value="RAG84327.1"/>
    <property type="molecule type" value="Genomic_DNA"/>
</dbReference>
<dbReference type="AlphaFoldDB" id="A0A2X0IIB7"/>
<evidence type="ECO:0000259" key="1">
    <source>
        <dbReference type="PROSITE" id="PS50943"/>
    </source>
</evidence>
<keyword evidence="3" id="KW-1185">Reference proteome</keyword>
<comment type="caution">
    <text evidence="2">The sequence shown here is derived from an EMBL/GenBank/DDBJ whole genome shotgun (WGS) entry which is preliminary data.</text>
</comment>
<dbReference type="InterPro" id="IPR010982">
    <property type="entry name" value="Lambda_DNA-bd_dom_sf"/>
</dbReference>
<name>A0A2X0IIB7_9ACTN</name>
<feature type="domain" description="HTH cro/C1-type" evidence="1">
    <location>
        <begin position="4"/>
        <end position="44"/>
    </location>
</feature>
<dbReference type="Gene3D" id="1.10.260.40">
    <property type="entry name" value="lambda repressor-like DNA-binding domains"/>
    <property type="match status" value="1"/>
</dbReference>
<dbReference type="Proteomes" id="UP000248889">
    <property type="component" value="Unassembled WGS sequence"/>
</dbReference>
<dbReference type="PROSITE" id="PS50943">
    <property type="entry name" value="HTH_CROC1"/>
    <property type="match status" value="1"/>
</dbReference>
<gene>
    <name evidence="2" type="ORF">DN069_17730</name>
</gene>
<dbReference type="CDD" id="cd00093">
    <property type="entry name" value="HTH_XRE"/>
    <property type="match status" value="1"/>
</dbReference>
<reference evidence="2 3" key="1">
    <citation type="submission" date="2018-06" db="EMBL/GenBank/DDBJ databases">
        <title>Streptacidiphilus pinicola sp. nov., isolated from pine grove soil.</title>
        <authorList>
            <person name="Roh S.G."/>
            <person name="Park S."/>
            <person name="Kim M.-K."/>
            <person name="Yun B.-R."/>
            <person name="Park J."/>
            <person name="Kim M.J."/>
            <person name="Kim Y.S."/>
            <person name="Kim S.B."/>
        </authorList>
    </citation>
    <scope>NUCLEOTIDE SEQUENCE [LARGE SCALE GENOMIC DNA]</scope>
    <source>
        <strain evidence="2 3">MMS16-CNU450</strain>
    </source>
</reference>
<dbReference type="InterPro" id="IPR001387">
    <property type="entry name" value="Cro/C1-type_HTH"/>
</dbReference>
<organism evidence="2 3">
    <name type="scientific">Streptacidiphilus pinicola</name>
    <dbReference type="NCBI Taxonomy" id="2219663"/>
    <lineage>
        <taxon>Bacteria</taxon>
        <taxon>Bacillati</taxon>
        <taxon>Actinomycetota</taxon>
        <taxon>Actinomycetes</taxon>
        <taxon>Kitasatosporales</taxon>
        <taxon>Streptomycetaceae</taxon>
        <taxon>Streptacidiphilus</taxon>
    </lineage>
</organism>
<evidence type="ECO:0000313" key="3">
    <source>
        <dbReference type="Proteomes" id="UP000248889"/>
    </source>
</evidence>
<accession>A0A2X0IIB7</accession>
<dbReference type="SUPFAM" id="SSF47413">
    <property type="entry name" value="lambda repressor-like DNA-binding domains"/>
    <property type="match status" value="1"/>
</dbReference>
<evidence type="ECO:0000313" key="2">
    <source>
        <dbReference type="EMBL" id="RAG84327.1"/>
    </source>
</evidence>